<dbReference type="Gene3D" id="3.30.1330.40">
    <property type="entry name" value="RutC-like"/>
    <property type="match status" value="1"/>
</dbReference>
<organism evidence="1">
    <name type="scientific">Roseihalotalea indica</name>
    <dbReference type="NCBI Taxonomy" id="2867963"/>
    <lineage>
        <taxon>Bacteria</taxon>
        <taxon>Pseudomonadati</taxon>
        <taxon>Bacteroidota</taxon>
        <taxon>Cytophagia</taxon>
        <taxon>Cytophagales</taxon>
        <taxon>Catalimonadaceae</taxon>
        <taxon>Roseihalotalea</taxon>
    </lineage>
</organism>
<sequence>MATNIRYLNPDGLFKSPAFSQVVTTQGEGKNIYIGGQNAVNANGELVGKGDLTAQTEQVMRNIQIALAACGATFDHVVKLNIYLVQGQDARQGFQAAQPFMSNVSHPPAITALFVSALGQPDYLVEIDATAFVGDI</sequence>
<dbReference type="InterPro" id="IPR035959">
    <property type="entry name" value="RutC-like_sf"/>
</dbReference>
<accession>A0AA49PZG4</accession>
<evidence type="ECO:0000313" key="1">
    <source>
        <dbReference type="EMBL" id="WKN39995.1"/>
    </source>
</evidence>
<dbReference type="PANTHER" id="PTHR43857">
    <property type="entry name" value="BLR7761 PROTEIN"/>
    <property type="match status" value="1"/>
</dbReference>
<protein>
    <submittedName>
        <fullName evidence="1">RidA family protein</fullName>
    </submittedName>
</protein>
<reference evidence="1" key="2">
    <citation type="journal article" date="2024" name="Antonie Van Leeuwenhoek">
        <title>Roseihalotalea indica gen. nov., sp. nov., a halophilic Bacteroidetes from mesopelagic Southwest Indian Ocean with higher carbohydrate metabolic potential.</title>
        <authorList>
            <person name="Chen B."/>
            <person name="Zhang M."/>
            <person name="Lin D."/>
            <person name="Ye J."/>
            <person name="Tang K."/>
        </authorList>
    </citation>
    <scope>NUCLEOTIDE SEQUENCE</scope>
    <source>
        <strain evidence="1">TK19036</strain>
    </source>
</reference>
<dbReference type="EMBL" id="CP120682">
    <property type="protein sequence ID" value="WKN39995.1"/>
    <property type="molecule type" value="Genomic_DNA"/>
</dbReference>
<dbReference type="AlphaFoldDB" id="A0AA49PZG4"/>
<dbReference type="Pfam" id="PF01042">
    <property type="entry name" value="Ribonuc_L-PSP"/>
    <property type="match status" value="1"/>
</dbReference>
<dbReference type="InterPro" id="IPR006175">
    <property type="entry name" value="YjgF/YER057c/UK114"/>
</dbReference>
<dbReference type="CDD" id="cd00448">
    <property type="entry name" value="YjgF_YER057c_UK114_family"/>
    <property type="match status" value="1"/>
</dbReference>
<dbReference type="SUPFAM" id="SSF55298">
    <property type="entry name" value="YjgF-like"/>
    <property type="match status" value="1"/>
</dbReference>
<proteinExistence type="predicted"/>
<gene>
    <name evidence="1" type="ORF">K4G66_14980</name>
</gene>
<dbReference type="PANTHER" id="PTHR43857:SF1">
    <property type="entry name" value="YJGH FAMILY PROTEIN"/>
    <property type="match status" value="1"/>
</dbReference>
<name>A0AA49PZG4_9BACT</name>
<reference evidence="1" key="1">
    <citation type="journal article" date="2023" name="Comput. Struct. Biotechnol. J.">
        <title>Discovery of a novel marine Bacteroidetes with a rich repertoire of carbohydrate-active enzymes.</title>
        <authorList>
            <person name="Chen B."/>
            <person name="Liu G."/>
            <person name="Chen Q."/>
            <person name="Wang H."/>
            <person name="Liu L."/>
            <person name="Tang K."/>
        </authorList>
    </citation>
    <scope>NUCLEOTIDE SEQUENCE</scope>
    <source>
        <strain evidence="1">TK19036</strain>
    </source>
</reference>